<feature type="domain" description="CCHC-type" evidence="4">
    <location>
        <begin position="335"/>
        <end position="349"/>
    </location>
</feature>
<dbReference type="SUPFAM" id="SSF57756">
    <property type="entry name" value="Retrovirus zinc finger-like domains"/>
    <property type="match status" value="1"/>
</dbReference>
<dbReference type="GO" id="GO:0008270">
    <property type="term" value="F:zinc ion binding"/>
    <property type="evidence" value="ECO:0007669"/>
    <property type="project" value="UniProtKB-KW"/>
</dbReference>
<dbReference type="PROSITE" id="PS50994">
    <property type="entry name" value="INTEGRASE"/>
    <property type="match status" value="1"/>
</dbReference>
<keyword evidence="1" id="KW-0862">Zinc</keyword>
<feature type="region of interest" description="Disordered" evidence="3">
    <location>
        <begin position="1"/>
        <end position="20"/>
    </location>
</feature>
<name>A0A9P1GT19_9DINO</name>
<dbReference type="InterPro" id="IPR013103">
    <property type="entry name" value="RVT_2"/>
</dbReference>
<feature type="coiled-coil region" evidence="2">
    <location>
        <begin position="553"/>
        <end position="580"/>
    </location>
</feature>
<dbReference type="PROSITE" id="PS50158">
    <property type="entry name" value="ZF_CCHC"/>
    <property type="match status" value="1"/>
</dbReference>
<dbReference type="Pfam" id="PF07727">
    <property type="entry name" value="RVT_2"/>
    <property type="match status" value="1"/>
</dbReference>
<dbReference type="EMBL" id="CAMXCT020006833">
    <property type="protein sequence ID" value="CAL1174151.1"/>
    <property type="molecule type" value="Genomic_DNA"/>
</dbReference>
<dbReference type="Gene3D" id="4.10.60.10">
    <property type="entry name" value="Zinc finger, CCHC-type"/>
    <property type="match status" value="1"/>
</dbReference>
<evidence type="ECO:0000259" key="4">
    <source>
        <dbReference type="PROSITE" id="PS50158"/>
    </source>
</evidence>
<dbReference type="GO" id="GO:0003676">
    <property type="term" value="F:nucleic acid binding"/>
    <property type="evidence" value="ECO:0007669"/>
    <property type="project" value="InterPro"/>
</dbReference>
<dbReference type="Gene3D" id="3.30.420.10">
    <property type="entry name" value="Ribonuclease H-like superfamily/Ribonuclease H"/>
    <property type="match status" value="1"/>
</dbReference>
<dbReference type="SMART" id="SM00343">
    <property type="entry name" value="ZnF_C2HC"/>
    <property type="match status" value="1"/>
</dbReference>
<evidence type="ECO:0008006" key="8">
    <source>
        <dbReference type="Google" id="ProtNLM"/>
    </source>
</evidence>
<dbReference type="GO" id="GO:0015074">
    <property type="term" value="P:DNA integration"/>
    <property type="evidence" value="ECO:0007669"/>
    <property type="project" value="InterPro"/>
</dbReference>
<evidence type="ECO:0000313" key="6">
    <source>
        <dbReference type="EMBL" id="CAI4020776.1"/>
    </source>
</evidence>
<proteinExistence type="predicted"/>
<dbReference type="InterPro" id="IPR012337">
    <property type="entry name" value="RNaseH-like_sf"/>
</dbReference>
<dbReference type="InterPro" id="IPR036397">
    <property type="entry name" value="RNaseH_sf"/>
</dbReference>
<gene>
    <name evidence="6" type="ORF">C1SCF055_LOCUS45161</name>
</gene>
<reference evidence="7" key="2">
    <citation type="submission" date="2024-04" db="EMBL/GenBank/DDBJ databases">
        <authorList>
            <person name="Chen Y."/>
            <person name="Shah S."/>
            <person name="Dougan E. K."/>
            <person name="Thang M."/>
            <person name="Chan C."/>
        </authorList>
    </citation>
    <scope>NUCLEOTIDE SEQUENCE [LARGE SCALE GENOMIC DNA]</scope>
</reference>
<reference evidence="6" key="1">
    <citation type="submission" date="2022-10" db="EMBL/GenBank/DDBJ databases">
        <authorList>
            <person name="Chen Y."/>
            <person name="Dougan E. K."/>
            <person name="Chan C."/>
            <person name="Rhodes N."/>
            <person name="Thang M."/>
        </authorList>
    </citation>
    <scope>NUCLEOTIDE SEQUENCE</scope>
</reference>
<protein>
    <recommendedName>
        <fullName evidence="8">Copia protein</fullName>
    </recommendedName>
</protein>
<dbReference type="InterPro" id="IPR001584">
    <property type="entry name" value="Integrase_cat-core"/>
</dbReference>
<evidence type="ECO:0000259" key="5">
    <source>
        <dbReference type="PROSITE" id="PS50994"/>
    </source>
</evidence>
<comment type="caution">
    <text evidence="6">The sequence shown here is derived from an EMBL/GenBank/DDBJ whole genome shotgun (WGS) entry which is preliminary data.</text>
</comment>
<feature type="non-terminal residue" evidence="6">
    <location>
        <position position="1727"/>
    </location>
</feature>
<keyword evidence="2" id="KW-0175">Coiled coil</keyword>
<feature type="compositionally biased region" description="Polar residues" evidence="3">
    <location>
        <begin position="523"/>
        <end position="538"/>
    </location>
</feature>
<dbReference type="EMBL" id="CAMXCT010006833">
    <property type="protein sequence ID" value="CAI4020776.1"/>
    <property type="molecule type" value="Genomic_DNA"/>
</dbReference>
<evidence type="ECO:0000256" key="1">
    <source>
        <dbReference type="PROSITE-ProRule" id="PRU00047"/>
    </source>
</evidence>
<dbReference type="InterPro" id="IPR036875">
    <property type="entry name" value="Znf_CCHC_sf"/>
</dbReference>
<feature type="region of interest" description="Disordered" evidence="3">
    <location>
        <begin position="300"/>
        <end position="320"/>
    </location>
</feature>
<feature type="region of interest" description="Disordered" evidence="3">
    <location>
        <begin position="489"/>
        <end position="549"/>
    </location>
</feature>
<dbReference type="InterPro" id="IPR001878">
    <property type="entry name" value="Znf_CCHC"/>
</dbReference>
<dbReference type="SUPFAM" id="SSF53098">
    <property type="entry name" value="Ribonuclease H-like"/>
    <property type="match status" value="1"/>
</dbReference>
<organism evidence="6">
    <name type="scientific">Cladocopium goreaui</name>
    <dbReference type="NCBI Taxonomy" id="2562237"/>
    <lineage>
        <taxon>Eukaryota</taxon>
        <taxon>Sar</taxon>
        <taxon>Alveolata</taxon>
        <taxon>Dinophyceae</taxon>
        <taxon>Suessiales</taxon>
        <taxon>Symbiodiniaceae</taxon>
        <taxon>Cladocopium</taxon>
    </lineage>
</organism>
<evidence type="ECO:0000256" key="3">
    <source>
        <dbReference type="SAM" id="MobiDB-lite"/>
    </source>
</evidence>
<sequence>MDGTGNGAEPARSAIPAEAAGTSSLPASQLPWQQIPSFNPQETDIQVYSRKLQFLKAIWPPEHVSQLAPRAALQVEGVAFQKVARLDPQTLRSEGGVQYLVEALGGQWGKLASEEKLAYFEKAIYQTIQRSDETNDSYLARHDVAFEDLASHKVPMEEIRAYVLLRQSQLSSEDRKRIILENKGDLSYENARKALRLLGAKFFQELQGVKPNKKTYDINITDGASEETAMVLSENDGRDEDTVFQVMYDEGDEDAIFINDFEETLIEVAQESPELASCYATYLEARTRLRERARIRGFWPMSGPGASKGKGKKGKMGSKGTKFRSLADRIASSACRKCGQFGHWKRECPLNLTKGDNKGKGTTETISIAEALFAHPEDHEDQMPAMELIDELPESAEDLGLQSDRVYMDAPDRQYKVPPGITNLQQWGETKIPSGVQQGQTFAEVYNNHPCYIFQIRNRKAVSPWLRNLQNYVIARQKYETLNQIPILPSSAGSGQSSKSPTTTRPSAPQGKAEKGWEVITKTGASSANAKKTQASKRTTSDWEQPNKTKMTVEQNAERVQQIQTQIALLQRELARETQIPEEEDICSVKAPGEPWVKVSAYAAAYTAVFARKVVQGIIKSLGMGEKPLILEELLVGEELSKGTKRPVAQEVLEMRRCRRRHGTKSPPFPEDMDEDSSTGAHVVDWKGVITSFERDVPRVGAAYFWRDDPRVVQLQEQYPQINIQFVLLCRGTERYRVPKNDIIRDDIPLRKTVVVHRQSGEVQDLGDFEEWQQLSKAKQVRKAVPAKISISVFGKRCLLDGPGVESQEMSDVEMHAPITQQEGSSVPSSMTVLANSQQKTVEESQPEAEALVPGWAPKIVPRHGPAFRALSAQQRTDLVRLHRNLGHPDPARHQRLLLEQGAEPTVVQGALDMQCDVCLETQKKPKLPHPSSIHDDLDFNDVVGADGAYWKSKMGQTFHFMHFIDEGTLFHLGAPSGRTVEEQIRVFEDVWLHWAGPCKTLYLDPAGEYVNPKWNDRLQQENIQVVMAAGESHWQIGRAEIHGRIIKDMLTRMDQENPIKDGEEFKQCLRQAFSAKNSLSRAKGFTPEQALLGKARALPASLTADSQAGAHLLAESSTPEGVRFRASLERREQARRAFIRADNDSSCRRALLRRSRPGAVEFEAGDWVLYWKRVRGYIRHERGRWYGPAQVITIEKARVVWLSHGGYLIRASPQHLRWILTWKDPLPGTVEKRAKARLVILGFEDPDISSVPNDAPTLSKDGKQLVLHKVASCGWTLINFDVSTAFLKGAGDGRPLGIHPPPEIAAALKMTAMDQCGLEGGAYGRIDAPYLWYQSFRETLESLGFMVCPLDGCVFSLVTQDSQGRPWVRGVLGIHVDDGIGGGDDYFMSVIEQLRGKYSFGAFNTGEFDFCGIHYRQWRDGSIEMCQKKYIERIDPIQVCRHRRKEPQSPVTETERQVFRQLCGSLQYAAVQTRPDISAKVGILQSLIPKACIEDLLDANRTLFEAKKNHVNLVIVPIPESQVSFCAFSDASFETKKGTASRQGTIIFTTDSRMAENKLAVICPIAWSSRKIPRVIRSTLSAEASALSSTLDRLSWLRLLWSWLLDPSIDWTNPTEVLKESPLASIATDCKSVFDLSTKTSTPVCEEFRTTLECLLIRERLTENCKLRWVCSQAMLADCLTKVMDGGTLRKALALKKYSMFDELDILRQRADKRERLKWLSEQEAK</sequence>
<dbReference type="Pfam" id="PF00098">
    <property type="entry name" value="zf-CCHC"/>
    <property type="match status" value="1"/>
</dbReference>
<evidence type="ECO:0000256" key="2">
    <source>
        <dbReference type="SAM" id="Coils"/>
    </source>
</evidence>
<keyword evidence="1" id="KW-0863">Zinc-finger</keyword>
<feature type="domain" description="Integrase catalytic" evidence="5">
    <location>
        <begin position="925"/>
        <end position="1096"/>
    </location>
</feature>
<feature type="compositionally biased region" description="Low complexity" evidence="3">
    <location>
        <begin position="490"/>
        <end position="500"/>
    </location>
</feature>
<evidence type="ECO:0000313" key="7">
    <source>
        <dbReference type="EMBL" id="CAL1174151.1"/>
    </source>
</evidence>
<dbReference type="OrthoDB" id="439601at2759"/>
<keyword evidence="1" id="KW-0479">Metal-binding</keyword>
<accession>A0A9P1GT19</accession>